<organism evidence="2">
    <name type="scientific">anaerobic digester metagenome</name>
    <dbReference type="NCBI Taxonomy" id="1263854"/>
    <lineage>
        <taxon>unclassified sequences</taxon>
        <taxon>metagenomes</taxon>
        <taxon>ecological metagenomes</taxon>
    </lineage>
</organism>
<feature type="domain" description="YchJ-like middle NTF2-like" evidence="1">
    <location>
        <begin position="28"/>
        <end position="127"/>
    </location>
</feature>
<proteinExistence type="predicted"/>
<dbReference type="NCBIfam" id="NF002449">
    <property type="entry name" value="PRK01617.1"/>
    <property type="match status" value="1"/>
</dbReference>
<dbReference type="EMBL" id="CAADRM010000098">
    <property type="protein sequence ID" value="VFU14914.1"/>
    <property type="molecule type" value="Genomic_DNA"/>
</dbReference>
<dbReference type="SUPFAM" id="SSF103642">
    <property type="entry name" value="Sec-C motif"/>
    <property type="match status" value="1"/>
</dbReference>
<dbReference type="SUPFAM" id="SSF54427">
    <property type="entry name" value="NTF2-like"/>
    <property type="match status" value="1"/>
</dbReference>
<dbReference type="NCBIfam" id="NF002486">
    <property type="entry name" value="PRK01752.1"/>
    <property type="match status" value="1"/>
</dbReference>
<dbReference type="PANTHER" id="PTHR33747">
    <property type="entry name" value="UPF0225 PROTEIN SCO1677"/>
    <property type="match status" value="1"/>
</dbReference>
<accession>A0A485M000</accession>
<sequence>MSICPCGSKLDYEQCCEPLIKGTRQAGTPEQLMRSRYTAYVKAELDYLLESTHPSQRGDYDLKSTRRWAEKSEWDGLQIISTEGGGEEDTEGKVEFIAHYRYKGRKTAHHELAEFVREDGRWFFHHGDMVPQKQVIREGDKIGRNDPCPCGSGLKYKKCCGK</sequence>
<evidence type="ECO:0000259" key="1">
    <source>
        <dbReference type="Pfam" id="PF17775"/>
    </source>
</evidence>
<gene>
    <name evidence="2" type="ORF">SCFA_350006</name>
</gene>
<reference evidence="2" key="1">
    <citation type="submission" date="2019-03" db="EMBL/GenBank/DDBJ databases">
        <authorList>
            <person name="Hao L."/>
        </authorList>
    </citation>
    <scope>NUCLEOTIDE SEQUENCE</scope>
</reference>
<name>A0A485M000_9ZZZZ</name>
<dbReference type="Pfam" id="PF02810">
    <property type="entry name" value="SEC-C"/>
    <property type="match status" value="2"/>
</dbReference>
<dbReference type="InterPro" id="IPR032710">
    <property type="entry name" value="NTF2-like_dom_sf"/>
</dbReference>
<dbReference type="Gene3D" id="3.10.450.50">
    <property type="match status" value="1"/>
</dbReference>
<dbReference type="InterPro" id="IPR004027">
    <property type="entry name" value="SEC_C_motif"/>
</dbReference>
<protein>
    <recommendedName>
        <fullName evidence="1">YchJ-like middle NTF2-like domain-containing protein</fullName>
    </recommendedName>
</protein>
<dbReference type="Pfam" id="PF17775">
    <property type="entry name" value="YchJ_M-like"/>
    <property type="match status" value="1"/>
</dbReference>
<evidence type="ECO:0000313" key="2">
    <source>
        <dbReference type="EMBL" id="VFU14914.1"/>
    </source>
</evidence>
<dbReference type="InterPro" id="IPR048469">
    <property type="entry name" value="YchJ-like_M"/>
</dbReference>
<dbReference type="PANTHER" id="PTHR33747:SF1">
    <property type="entry name" value="ADENYLATE CYCLASE-ASSOCIATED CAP C-TERMINAL DOMAIN-CONTAINING PROTEIN"/>
    <property type="match status" value="1"/>
</dbReference>
<dbReference type="AlphaFoldDB" id="A0A485M000"/>